<evidence type="ECO:0000256" key="3">
    <source>
        <dbReference type="ARBA" id="ARBA00012513"/>
    </source>
</evidence>
<dbReference type="PANTHER" id="PTHR44329">
    <property type="entry name" value="SERINE/THREONINE-PROTEIN KINASE TNNI3K-RELATED"/>
    <property type="match status" value="1"/>
</dbReference>
<name>A0AAD1YYN3_9LAMI</name>
<feature type="region of interest" description="Disordered" evidence="18">
    <location>
        <begin position="333"/>
        <end position="380"/>
    </location>
</feature>
<dbReference type="InterPro" id="IPR008271">
    <property type="entry name" value="Ser/Thr_kinase_AS"/>
</dbReference>
<feature type="compositionally biased region" description="Polar residues" evidence="18">
    <location>
        <begin position="289"/>
        <end position="300"/>
    </location>
</feature>
<dbReference type="Gene3D" id="1.10.510.10">
    <property type="entry name" value="Transferase(Phosphotransferase) domain 1"/>
    <property type="match status" value="1"/>
</dbReference>
<evidence type="ECO:0000313" key="22">
    <source>
        <dbReference type="Proteomes" id="UP000834106"/>
    </source>
</evidence>
<dbReference type="Gene3D" id="3.30.200.20">
    <property type="entry name" value="Phosphorylase Kinase, domain 1"/>
    <property type="match status" value="1"/>
</dbReference>
<sequence length="767" mass="85807">MDGGADEPRGPSLYQLLVDRFKSLEASHEKLKEQLNLLAQEKKTRNSNSEGIIQEEQWMPDHGWGRIPGAFFSGSPYRNVLEYMGHAVHVSRVGTGEIIYWNCAAEKLYEYKDYEVIGQRVTEILIDEEYLSSAYKILERLRNGQCWSGQFPFKKRSGQRFMAMVTKSPLYEEGEVVGIITVSSDAAVFNNTNLENLGTDQDRDTDQTKVRGMNLKRIQWPRQPQIASVPHIASSVSNLAAKVLIWKRGDVTCNADSNTDIRVREEAEVDNQDEKFEKPPRAPGGWPTFSLSTAKSSTDAVGSEKDGNTSEFIQPSKLAAKFLTKLHMGKTGNLEKDKDASFQQKSDHVASSTSKEVASEPHSPRASEATTSSNYNLDANDYRENAQKGTLYPTRTNLPMNPLGASEGSSVGTFPRDQVGGSEVPGYADQLPRSSFQLDGKEREPNLEVENASPRQSDPQKSSSSDGSVGGSHGSLSSKGNNELYAMPDCEIRWEDLYLREEIGQGSFAVVYRGIWNGCDVAVKVYSGYQYGEETLSDSKKEIHIMRKLRHPNVVLFMGAVCSEVKLAMVTEFLPRGSLFKTLHKNNQSLDMRRRLRMALDVARGMNYLHHRNPPIVHRDLKSSNLLVDKSWTVKVGDFGLSKLKNATFLTAKSGRGTPQWMAPEVLRNEPLTEKSDVFSFGVVLWELMTESIPWSNLNALQVVGVVGFMDRRLDLPEKLDPRVSSIICDCWRSNQQHRPSFEDIIHRMTELVHTVPGATAKTILTP</sequence>
<dbReference type="SMART" id="SM00220">
    <property type="entry name" value="S_TKc"/>
    <property type="match status" value="1"/>
</dbReference>
<dbReference type="SUPFAM" id="SSF55785">
    <property type="entry name" value="PYP-like sensor domain (PAS domain)"/>
    <property type="match status" value="1"/>
</dbReference>
<evidence type="ECO:0000256" key="4">
    <source>
        <dbReference type="ARBA" id="ARBA00022527"/>
    </source>
</evidence>
<keyword evidence="8 16" id="KW-0547">Nucleotide-binding</keyword>
<feature type="coiled-coil region" evidence="17">
    <location>
        <begin position="14"/>
        <end position="48"/>
    </location>
</feature>
<keyword evidence="22" id="KW-1185">Reference proteome</keyword>
<keyword evidence="10 16" id="KW-0067">ATP-binding</keyword>
<evidence type="ECO:0000256" key="15">
    <source>
        <dbReference type="ARBA" id="ARBA00048679"/>
    </source>
</evidence>
<dbReference type="FunFam" id="3.30.200.20:FF:000060">
    <property type="entry name" value="Serine/threonine-protein kinase isoform 1"/>
    <property type="match status" value="1"/>
</dbReference>
<keyword evidence="7" id="KW-0808">Transferase</keyword>
<evidence type="ECO:0000256" key="14">
    <source>
        <dbReference type="ARBA" id="ARBA00047899"/>
    </source>
</evidence>
<feature type="domain" description="PAS" evidence="20">
    <location>
        <begin position="96"/>
        <end position="145"/>
    </location>
</feature>
<dbReference type="CDD" id="cd00130">
    <property type="entry name" value="PAS"/>
    <property type="match status" value="1"/>
</dbReference>
<keyword evidence="4" id="KW-0723">Serine/threonine-protein kinase</keyword>
<dbReference type="GO" id="GO:0009881">
    <property type="term" value="F:photoreceptor activity"/>
    <property type="evidence" value="ECO:0007669"/>
    <property type="project" value="UniProtKB-KW"/>
</dbReference>
<dbReference type="InterPro" id="IPR000014">
    <property type="entry name" value="PAS"/>
</dbReference>
<evidence type="ECO:0000313" key="21">
    <source>
        <dbReference type="EMBL" id="CAI9759409.1"/>
    </source>
</evidence>
<keyword evidence="9" id="KW-0418">Kinase</keyword>
<evidence type="ECO:0000256" key="1">
    <source>
        <dbReference type="ARBA" id="ARBA00004370"/>
    </source>
</evidence>
<protein>
    <recommendedName>
        <fullName evidence="3">non-specific serine/threonine protein kinase</fullName>
        <ecNumber evidence="3">2.7.11.1</ecNumber>
    </recommendedName>
</protein>
<dbReference type="SUPFAM" id="SSF56112">
    <property type="entry name" value="Protein kinase-like (PK-like)"/>
    <property type="match status" value="1"/>
</dbReference>
<dbReference type="EC" id="2.7.11.1" evidence="3"/>
<dbReference type="GO" id="GO:0005524">
    <property type="term" value="F:ATP binding"/>
    <property type="evidence" value="ECO:0007669"/>
    <property type="project" value="UniProtKB-UniRule"/>
</dbReference>
<evidence type="ECO:0000256" key="13">
    <source>
        <dbReference type="ARBA" id="ARBA00023170"/>
    </source>
</evidence>
<dbReference type="EMBL" id="OU503039">
    <property type="protein sequence ID" value="CAI9759409.1"/>
    <property type="molecule type" value="Genomic_DNA"/>
</dbReference>
<evidence type="ECO:0000259" key="19">
    <source>
        <dbReference type="PROSITE" id="PS50011"/>
    </source>
</evidence>
<dbReference type="PRINTS" id="PR00109">
    <property type="entry name" value="TYRKINASE"/>
</dbReference>
<dbReference type="PANTHER" id="PTHR44329:SF47">
    <property type="entry name" value="SERINE_THREONINE-PROTEIN KINASE ROCO5-RELATED"/>
    <property type="match status" value="1"/>
</dbReference>
<keyword evidence="5" id="KW-0600">Photoreceptor protein</keyword>
<accession>A0AAD1YYN3</accession>
<evidence type="ECO:0000256" key="8">
    <source>
        <dbReference type="ARBA" id="ARBA00022741"/>
    </source>
</evidence>
<evidence type="ECO:0000256" key="10">
    <source>
        <dbReference type="ARBA" id="ARBA00022840"/>
    </source>
</evidence>
<feature type="region of interest" description="Disordered" evidence="18">
    <location>
        <begin position="267"/>
        <end position="312"/>
    </location>
</feature>
<dbReference type="InterPro" id="IPR035965">
    <property type="entry name" value="PAS-like_dom_sf"/>
</dbReference>
<feature type="compositionally biased region" description="Polar residues" evidence="18">
    <location>
        <begin position="368"/>
        <end position="377"/>
    </location>
</feature>
<dbReference type="GO" id="GO:0016020">
    <property type="term" value="C:membrane"/>
    <property type="evidence" value="ECO:0007669"/>
    <property type="project" value="UniProtKB-SubCell"/>
</dbReference>
<gene>
    <name evidence="21" type="ORF">FPE_LOCUS6839</name>
</gene>
<evidence type="ECO:0000256" key="11">
    <source>
        <dbReference type="ARBA" id="ARBA00022991"/>
    </source>
</evidence>
<evidence type="ECO:0000256" key="5">
    <source>
        <dbReference type="ARBA" id="ARBA00022543"/>
    </source>
</evidence>
<dbReference type="InterPro" id="IPR051681">
    <property type="entry name" value="Ser/Thr_Kinases-Pseudokinases"/>
</dbReference>
<feature type="binding site" evidence="16">
    <location>
        <position position="524"/>
    </location>
    <ligand>
        <name>ATP</name>
        <dbReference type="ChEBI" id="CHEBI:30616"/>
    </ligand>
</feature>
<dbReference type="Pfam" id="PF07714">
    <property type="entry name" value="PK_Tyr_Ser-Thr"/>
    <property type="match status" value="1"/>
</dbReference>
<evidence type="ECO:0000256" key="18">
    <source>
        <dbReference type="SAM" id="MobiDB-lite"/>
    </source>
</evidence>
<dbReference type="AlphaFoldDB" id="A0AAD1YYN3"/>
<keyword evidence="11" id="KW-0157">Chromophore</keyword>
<dbReference type="InterPro" id="IPR001245">
    <property type="entry name" value="Ser-Thr/Tyr_kinase_cat_dom"/>
</dbReference>
<feature type="domain" description="Protein kinase" evidence="19">
    <location>
        <begin position="497"/>
        <end position="753"/>
    </location>
</feature>
<dbReference type="PROSITE" id="PS00108">
    <property type="entry name" value="PROTEIN_KINASE_ST"/>
    <property type="match status" value="1"/>
</dbReference>
<evidence type="ECO:0000256" key="17">
    <source>
        <dbReference type="SAM" id="Coils"/>
    </source>
</evidence>
<evidence type="ECO:0000256" key="2">
    <source>
        <dbReference type="ARBA" id="ARBA00010507"/>
    </source>
</evidence>
<keyword evidence="13" id="KW-0675">Receptor</keyword>
<dbReference type="PROSITE" id="PS50112">
    <property type="entry name" value="PAS"/>
    <property type="match status" value="1"/>
</dbReference>
<dbReference type="NCBIfam" id="TIGR00229">
    <property type="entry name" value="sensory_box"/>
    <property type="match status" value="1"/>
</dbReference>
<dbReference type="InterPro" id="IPR011009">
    <property type="entry name" value="Kinase-like_dom_sf"/>
</dbReference>
<keyword evidence="17" id="KW-0175">Coiled coil</keyword>
<feature type="compositionally biased region" description="Basic and acidic residues" evidence="18">
    <location>
        <begin position="333"/>
        <end position="348"/>
    </location>
</feature>
<dbReference type="Pfam" id="PF13426">
    <property type="entry name" value="PAS_9"/>
    <property type="match status" value="1"/>
</dbReference>
<keyword evidence="6" id="KW-0716">Sensory transduction</keyword>
<dbReference type="PROSITE" id="PS50011">
    <property type="entry name" value="PROTEIN_KINASE_DOM"/>
    <property type="match status" value="1"/>
</dbReference>
<organism evidence="21 22">
    <name type="scientific">Fraxinus pennsylvanica</name>
    <dbReference type="NCBI Taxonomy" id="56036"/>
    <lineage>
        <taxon>Eukaryota</taxon>
        <taxon>Viridiplantae</taxon>
        <taxon>Streptophyta</taxon>
        <taxon>Embryophyta</taxon>
        <taxon>Tracheophyta</taxon>
        <taxon>Spermatophyta</taxon>
        <taxon>Magnoliopsida</taxon>
        <taxon>eudicotyledons</taxon>
        <taxon>Gunneridae</taxon>
        <taxon>Pentapetalae</taxon>
        <taxon>asterids</taxon>
        <taxon>lamiids</taxon>
        <taxon>Lamiales</taxon>
        <taxon>Oleaceae</taxon>
        <taxon>Oleeae</taxon>
        <taxon>Fraxinus</taxon>
    </lineage>
</organism>
<dbReference type="Proteomes" id="UP000834106">
    <property type="component" value="Chromosome 4"/>
</dbReference>
<feature type="compositionally biased region" description="Basic and acidic residues" evidence="18">
    <location>
        <begin position="267"/>
        <end position="280"/>
    </location>
</feature>
<dbReference type="Gene3D" id="3.30.450.20">
    <property type="entry name" value="PAS domain"/>
    <property type="match status" value="1"/>
</dbReference>
<dbReference type="FunFam" id="1.10.510.10:FF:000476">
    <property type="entry name" value="PAS domain-containing protein tyrosine kinase family protein"/>
    <property type="match status" value="1"/>
</dbReference>
<feature type="region of interest" description="Disordered" evidence="18">
    <location>
        <begin position="392"/>
        <end position="480"/>
    </location>
</feature>
<evidence type="ECO:0000256" key="9">
    <source>
        <dbReference type="ARBA" id="ARBA00022777"/>
    </source>
</evidence>
<dbReference type="InterPro" id="IPR000719">
    <property type="entry name" value="Prot_kinase_dom"/>
</dbReference>
<dbReference type="InterPro" id="IPR017441">
    <property type="entry name" value="Protein_kinase_ATP_BS"/>
</dbReference>
<comment type="subcellular location">
    <subcellularLocation>
        <location evidence="1">Membrane</location>
    </subcellularLocation>
</comment>
<dbReference type="CDD" id="cd13999">
    <property type="entry name" value="STKc_MAP3K-like"/>
    <property type="match status" value="1"/>
</dbReference>
<reference evidence="21" key="1">
    <citation type="submission" date="2023-05" db="EMBL/GenBank/DDBJ databases">
        <authorList>
            <person name="Huff M."/>
        </authorList>
    </citation>
    <scope>NUCLEOTIDE SEQUENCE</scope>
</reference>
<evidence type="ECO:0000256" key="6">
    <source>
        <dbReference type="ARBA" id="ARBA00022606"/>
    </source>
</evidence>
<evidence type="ECO:0000259" key="20">
    <source>
        <dbReference type="PROSITE" id="PS50112"/>
    </source>
</evidence>
<comment type="similarity">
    <text evidence="2">Belongs to the protein kinase superfamily. TKL Ser/Thr protein kinase family. RAF subfamily.</text>
</comment>
<dbReference type="PROSITE" id="PS00107">
    <property type="entry name" value="PROTEIN_KINASE_ATP"/>
    <property type="match status" value="1"/>
</dbReference>
<feature type="compositionally biased region" description="Low complexity" evidence="18">
    <location>
        <begin position="453"/>
        <end position="467"/>
    </location>
</feature>
<evidence type="ECO:0000256" key="12">
    <source>
        <dbReference type="ARBA" id="ARBA00023136"/>
    </source>
</evidence>
<comment type="catalytic activity">
    <reaction evidence="14">
        <text>L-threonyl-[protein] + ATP = O-phospho-L-threonyl-[protein] + ADP + H(+)</text>
        <dbReference type="Rhea" id="RHEA:46608"/>
        <dbReference type="Rhea" id="RHEA-COMP:11060"/>
        <dbReference type="Rhea" id="RHEA-COMP:11605"/>
        <dbReference type="ChEBI" id="CHEBI:15378"/>
        <dbReference type="ChEBI" id="CHEBI:30013"/>
        <dbReference type="ChEBI" id="CHEBI:30616"/>
        <dbReference type="ChEBI" id="CHEBI:61977"/>
        <dbReference type="ChEBI" id="CHEBI:456216"/>
        <dbReference type="EC" id="2.7.11.1"/>
    </reaction>
</comment>
<evidence type="ECO:0000256" key="7">
    <source>
        <dbReference type="ARBA" id="ARBA00022679"/>
    </source>
</evidence>
<evidence type="ECO:0000256" key="16">
    <source>
        <dbReference type="PROSITE-ProRule" id="PRU10141"/>
    </source>
</evidence>
<comment type="catalytic activity">
    <reaction evidence="15">
        <text>L-seryl-[protein] + ATP = O-phospho-L-seryl-[protein] + ADP + H(+)</text>
        <dbReference type="Rhea" id="RHEA:17989"/>
        <dbReference type="Rhea" id="RHEA-COMP:9863"/>
        <dbReference type="Rhea" id="RHEA-COMP:11604"/>
        <dbReference type="ChEBI" id="CHEBI:15378"/>
        <dbReference type="ChEBI" id="CHEBI:29999"/>
        <dbReference type="ChEBI" id="CHEBI:30616"/>
        <dbReference type="ChEBI" id="CHEBI:83421"/>
        <dbReference type="ChEBI" id="CHEBI:456216"/>
        <dbReference type="EC" id="2.7.11.1"/>
    </reaction>
</comment>
<keyword evidence="12" id="KW-0472">Membrane</keyword>
<proteinExistence type="inferred from homology"/>
<dbReference type="GO" id="GO:0004674">
    <property type="term" value="F:protein serine/threonine kinase activity"/>
    <property type="evidence" value="ECO:0007669"/>
    <property type="project" value="UniProtKB-KW"/>
</dbReference>